<name>A0A5J5IIK9_9BACT</name>
<dbReference type="Proteomes" id="UP000326903">
    <property type="component" value="Unassembled WGS sequence"/>
</dbReference>
<dbReference type="InterPro" id="IPR001736">
    <property type="entry name" value="PLipase_D/transphosphatidylase"/>
</dbReference>
<dbReference type="GO" id="GO:0032049">
    <property type="term" value="P:cardiolipin biosynthetic process"/>
    <property type="evidence" value="ECO:0007669"/>
    <property type="project" value="UniProtKB-ARBA"/>
</dbReference>
<dbReference type="SMART" id="SM00155">
    <property type="entry name" value="PLDc"/>
    <property type="match status" value="2"/>
</dbReference>
<sequence length="393" mass="45681">MSLKKTKLSNGYTSNNQVKLIRAGKEYFNLLLQLIHEAKENIHIQSYIFDDDVTGRLVADAMKAAVKRNVDVYLMADGYASQGMSKSFVHGLRNAGIRFRYFEPFFASRYFYFGRRMHHKLAVADMKYALVGGINIADRYNDMPGKPAWLDFALYAEGEIAKQLCILCWKTWNGFSLNMALTPCELKQISFSIPLGNRSEVRMRRNDWVRRKNEISSTYVEMLRTSTKQVTILCSYFLPGKIIRKQIVNAIKRGVTIRVIAAGHSDVILAKNAERWLYDWLLRNGIELYEYQKAILHGKIAVCDDQWMTIGSYNINNISAYASIELNLDVRNPGFAAQVRKTLEEIIANDCIRITSEHQTRKKNLLRQFIRWCSYQFIRVVFYLFTFYFKHLN</sequence>
<keyword evidence="3" id="KW-1185">Reference proteome</keyword>
<evidence type="ECO:0000313" key="2">
    <source>
        <dbReference type="EMBL" id="KAA9040621.1"/>
    </source>
</evidence>
<reference evidence="2 3" key="1">
    <citation type="submission" date="2019-09" db="EMBL/GenBank/DDBJ databases">
        <title>Draft genome sequence of Ginsengibacter sp. BR5-29.</title>
        <authorList>
            <person name="Im W.-T."/>
        </authorList>
    </citation>
    <scope>NUCLEOTIDE SEQUENCE [LARGE SCALE GENOMIC DNA]</scope>
    <source>
        <strain evidence="2 3">BR5-29</strain>
    </source>
</reference>
<evidence type="ECO:0000313" key="3">
    <source>
        <dbReference type="Proteomes" id="UP000326903"/>
    </source>
</evidence>
<dbReference type="PROSITE" id="PS50035">
    <property type="entry name" value="PLD"/>
    <property type="match status" value="2"/>
</dbReference>
<dbReference type="EMBL" id="VYQF01000001">
    <property type="protein sequence ID" value="KAA9040621.1"/>
    <property type="molecule type" value="Genomic_DNA"/>
</dbReference>
<evidence type="ECO:0000259" key="1">
    <source>
        <dbReference type="PROSITE" id="PS50035"/>
    </source>
</evidence>
<feature type="domain" description="PLD phosphodiesterase" evidence="1">
    <location>
        <begin position="113"/>
        <end position="140"/>
    </location>
</feature>
<dbReference type="GO" id="GO:0030572">
    <property type="term" value="F:phosphatidyltransferase activity"/>
    <property type="evidence" value="ECO:0007669"/>
    <property type="project" value="UniProtKB-ARBA"/>
</dbReference>
<accession>A0A5J5IIK9</accession>
<dbReference type="PANTHER" id="PTHR21248:SF22">
    <property type="entry name" value="PHOSPHOLIPASE D"/>
    <property type="match status" value="1"/>
</dbReference>
<organism evidence="2 3">
    <name type="scientific">Ginsengibacter hankyongi</name>
    <dbReference type="NCBI Taxonomy" id="2607284"/>
    <lineage>
        <taxon>Bacteria</taxon>
        <taxon>Pseudomonadati</taxon>
        <taxon>Bacteroidota</taxon>
        <taxon>Chitinophagia</taxon>
        <taxon>Chitinophagales</taxon>
        <taxon>Chitinophagaceae</taxon>
        <taxon>Ginsengibacter</taxon>
    </lineage>
</organism>
<dbReference type="SUPFAM" id="SSF56024">
    <property type="entry name" value="Phospholipase D/nuclease"/>
    <property type="match status" value="2"/>
</dbReference>
<dbReference type="PANTHER" id="PTHR21248">
    <property type="entry name" value="CARDIOLIPIN SYNTHASE"/>
    <property type="match status" value="1"/>
</dbReference>
<dbReference type="Gene3D" id="3.30.870.10">
    <property type="entry name" value="Endonuclease Chain A"/>
    <property type="match status" value="2"/>
</dbReference>
<dbReference type="RefSeq" id="WP_150412681.1">
    <property type="nucleotide sequence ID" value="NZ_VYQF01000001.1"/>
</dbReference>
<dbReference type="AlphaFoldDB" id="A0A5J5IIK9"/>
<dbReference type="Pfam" id="PF13091">
    <property type="entry name" value="PLDc_2"/>
    <property type="match status" value="2"/>
</dbReference>
<dbReference type="InterPro" id="IPR025202">
    <property type="entry name" value="PLD-like_dom"/>
</dbReference>
<feature type="domain" description="PLD phosphodiesterase" evidence="1">
    <location>
        <begin position="292"/>
        <end position="319"/>
    </location>
</feature>
<proteinExistence type="predicted"/>
<gene>
    <name evidence="2" type="ORF">FW778_00840</name>
</gene>
<dbReference type="CDD" id="cd09110">
    <property type="entry name" value="PLDc_CLS_1"/>
    <property type="match status" value="1"/>
</dbReference>
<comment type="caution">
    <text evidence="2">The sequence shown here is derived from an EMBL/GenBank/DDBJ whole genome shotgun (WGS) entry which is preliminary data.</text>
</comment>
<protein>
    <submittedName>
        <fullName evidence="2">Phospholipase</fullName>
    </submittedName>
</protein>